<organism evidence="2 3">
    <name type="scientific">Cohnella xylanilytica</name>
    <dbReference type="NCBI Taxonomy" id="557555"/>
    <lineage>
        <taxon>Bacteria</taxon>
        <taxon>Bacillati</taxon>
        <taxon>Bacillota</taxon>
        <taxon>Bacilli</taxon>
        <taxon>Bacillales</taxon>
        <taxon>Paenibacillaceae</taxon>
        <taxon>Cohnella</taxon>
    </lineage>
</organism>
<dbReference type="Proteomes" id="UP000553776">
    <property type="component" value="Unassembled WGS sequence"/>
</dbReference>
<evidence type="ECO:0000313" key="3">
    <source>
        <dbReference type="Proteomes" id="UP000553776"/>
    </source>
</evidence>
<dbReference type="AlphaFoldDB" id="A0A841U8J7"/>
<dbReference type="EMBL" id="JACJVR010000126">
    <property type="protein sequence ID" value="MBB6695338.1"/>
    <property type="molecule type" value="Genomic_DNA"/>
</dbReference>
<accession>A0A841U8J7</accession>
<gene>
    <name evidence="2" type="ORF">H7B90_28485</name>
</gene>
<keyword evidence="3" id="KW-1185">Reference proteome</keyword>
<sequence>MNRYLKIASMSCLALSLSAASVSAASPQLSSSITTQSVTPDKTEYTTTSTGQIIPVYYFNNNTKAKQFMALQQQQYIQRKEEAANSSSLVKSARATATNFVSYYGPVDYDFTNTFMSNTTNTEQSMSTTITRNHSTKTTVSVNAEFAKFFKAQVGVEFANSYQYQNTFNLKVPGKKKGLITTANHSDYYTASYGGVSLGIYRPTANETSAIYIVNLDFPET</sequence>
<evidence type="ECO:0000313" key="2">
    <source>
        <dbReference type="EMBL" id="MBB6695338.1"/>
    </source>
</evidence>
<evidence type="ECO:0008006" key="4">
    <source>
        <dbReference type="Google" id="ProtNLM"/>
    </source>
</evidence>
<feature type="signal peptide" evidence="1">
    <location>
        <begin position="1"/>
        <end position="24"/>
    </location>
</feature>
<reference evidence="2 3" key="1">
    <citation type="submission" date="2020-08" db="EMBL/GenBank/DDBJ databases">
        <title>Cohnella phylogeny.</title>
        <authorList>
            <person name="Dunlap C."/>
        </authorList>
    </citation>
    <scope>NUCLEOTIDE SEQUENCE [LARGE SCALE GENOMIC DNA]</scope>
    <source>
        <strain evidence="2 3">DSM 25239</strain>
    </source>
</reference>
<feature type="chain" id="PRO_5033062521" description="Deacetylase PdaC domain-containing protein" evidence="1">
    <location>
        <begin position="25"/>
        <end position="221"/>
    </location>
</feature>
<name>A0A841U8J7_9BACL</name>
<protein>
    <recommendedName>
        <fullName evidence="4">Deacetylase PdaC domain-containing protein</fullName>
    </recommendedName>
</protein>
<dbReference type="RefSeq" id="WP_185139291.1">
    <property type="nucleotide sequence ID" value="NZ_JACJVR010000126.1"/>
</dbReference>
<proteinExistence type="predicted"/>
<keyword evidence="1" id="KW-0732">Signal</keyword>
<evidence type="ECO:0000256" key="1">
    <source>
        <dbReference type="SAM" id="SignalP"/>
    </source>
</evidence>
<comment type="caution">
    <text evidence="2">The sequence shown here is derived from an EMBL/GenBank/DDBJ whole genome shotgun (WGS) entry which is preliminary data.</text>
</comment>